<feature type="transmembrane region" description="Helical" evidence="1">
    <location>
        <begin position="30"/>
        <end position="48"/>
    </location>
</feature>
<comment type="caution">
    <text evidence="2">The sequence shown here is derived from an EMBL/GenBank/DDBJ whole genome shotgun (WGS) entry which is preliminary data.</text>
</comment>
<keyword evidence="1" id="KW-0812">Transmembrane</keyword>
<dbReference type="EMBL" id="JAWIIJ010000003">
    <property type="protein sequence ID" value="MDV2078053.1"/>
    <property type="molecule type" value="Genomic_DNA"/>
</dbReference>
<keyword evidence="3" id="KW-1185">Reference proteome</keyword>
<name>A0ABU3VUV4_9GAMM</name>
<dbReference type="RefSeq" id="WP_316972909.1">
    <property type="nucleotide sequence ID" value="NZ_JAWIIJ010000003.1"/>
</dbReference>
<evidence type="ECO:0000313" key="2">
    <source>
        <dbReference type="EMBL" id="MDV2078053.1"/>
    </source>
</evidence>
<sequence>MKALLIILLVGGVSYQLSDADSGQLLTGFLFPFLCGGSVVAGVIWLFCHLDYRGGSGGGGGTGSGGFGGFGDGGGGCGGGDGGGGC</sequence>
<accession>A0ABU3VUV4</accession>
<proteinExistence type="predicted"/>
<keyword evidence="1" id="KW-0472">Membrane</keyword>
<organism evidence="2 3">
    <name type="scientific">Marinobacter xestospongiae</name>
    <dbReference type="NCBI Taxonomy" id="994319"/>
    <lineage>
        <taxon>Bacteria</taxon>
        <taxon>Pseudomonadati</taxon>
        <taxon>Pseudomonadota</taxon>
        <taxon>Gammaproteobacteria</taxon>
        <taxon>Pseudomonadales</taxon>
        <taxon>Marinobacteraceae</taxon>
        <taxon>Marinobacter</taxon>
    </lineage>
</organism>
<keyword evidence="1" id="KW-1133">Transmembrane helix</keyword>
<evidence type="ECO:0000256" key="1">
    <source>
        <dbReference type="SAM" id="Phobius"/>
    </source>
</evidence>
<gene>
    <name evidence="2" type="ORF">RYS15_05130</name>
</gene>
<dbReference type="Proteomes" id="UP001269819">
    <property type="component" value="Unassembled WGS sequence"/>
</dbReference>
<protein>
    <submittedName>
        <fullName evidence="2">Uncharacterized protein</fullName>
    </submittedName>
</protein>
<reference evidence="2 3" key="1">
    <citation type="submission" date="2023-10" db="EMBL/GenBank/DDBJ databases">
        <title>Characteristics and mechanism of a salt-tolerant marine origin heterotrophic nitrifying- aerobic denitrifying bacteria Marinobacter xestospongiae HN1.</title>
        <authorList>
            <person name="Qi R."/>
        </authorList>
    </citation>
    <scope>NUCLEOTIDE SEQUENCE [LARGE SCALE GENOMIC DNA]</scope>
    <source>
        <strain evidence="2 3">HN1</strain>
    </source>
</reference>
<evidence type="ECO:0000313" key="3">
    <source>
        <dbReference type="Proteomes" id="UP001269819"/>
    </source>
</evidence>